<sequence length="70" mass="8024">MKGYYNPDQSGTGLEVPIGRLNIEVKNMPEFRKLVEQAKQEADQLKKTIDQLQYFELNINFSSEPTSSES</sequence>
<keyword evidence="1" id="KW-0175">Coiled coil</keyword>
<reference evidence="2 3" key="1">
    <citation type="journal article" date="2021" name="ISME Commun">
        <title>Automated analysis of genomic sequences facilitates high-throughput and comprehensive description of bacteria.</title>
        <authorList>
            <person name="Hitch T.C.A."/>
        </authorList>
    </citation>
    <scope>NUCLEOTIDE SEQUENCE [LARGE SCALE GENOMIC DNA]</scope>
    <source>
        <strain evidence="2 3">H2_18</strain>
    </source>
</reference>
<dbReference type="EMBL" id="JAOQJX010000025">
    <property type="protein sequence ID" value="MCU6748551.1"/>
    <property type="molecule type" value="Genomic_DNA"/>
</dbReference>
<evidence type="ECO:0000313" key="3">
    <source>
        <dbReference type="Proteomes" id="UP001652394"/>
    </source>
</evidence>
<evidence type="ECO:0000313" key="2">
    <source>
        <dbReference type="EMBL" id="MCU6748551.1"/>
    </source>
</evidence>
<gene>
    <name evidence="2" type="ORF">OCV51_12960</name>
</gene>
<organism evidence="2 3">
    <name type="scientific">Faecalicatena acetigenes</name>
    <dbReference type="NCBI Taxonomy" id="2981790"/>
    <lineage>
        <taxon>Bacteria</taxon>
        <taxon>Bacillati</taxon>
        <taxon>Bacillota</taxon>
        <taxon>Clostridia</taxon>
        <taxon>Lachnospirales</taxon>
        <taxon>Lachnospiraceae</taxon>
        <taxon>Faecalicatena</taxon>
    </lineage>
</organism>
<dbReference type="RefSeq" id="WP_059068359.1">
    <property type="nucleotide sequence ID" value="NZ_JAOQJX010000025.1"/>
</dbReference>
<comment type="caution">
    <text evidence="2">The sequence shown here is derived from an EMBL/GenBank/DDBJ whole genome shotgun (WGS) entry which is preliminary data.</text>
</comment>
<keyword evidence="3" id="KW-1185">Reference proteome</keyword>
<name>A0ABT2TEX1_9FIRM</name>
<protein>
    <submittedName>
        <fullName evidence="2">Uncharacterized protein</fullName>
    </submittedName>
</protein>
<feature type="coiled-coil region" evidence="1">
    <location>
        <begin position="28"/>
        <end position="55"/>
    </location>
</feature>
<dbReference type="Proteomes" id="UP001652394">
    <property type="component" value="Unassembled WGS sequence"/>
</dbReference>
<evidence type="ECO:0000256" key="1">
    <source>
        <dbReference type="SAM" id="Coils"/>
    </source>
</evidence>
<proteinExistence type="predicted"/>
<accession>A0ABT2TEX1</accession>